<comment type="caution">
    <text evidence="1">The sequence shown here is derived from an EMBL/GenBank/DDBJ whole genome shotgun (WGS) entry which is preliminary data.</text>
</comment>
<gene>
    <name evidence="1" type="ORF">MENTE1834_LOCUS17587</name>
</gene>
<name>A0ACB0YWI6_MELEN</name>
<sequence>MLRVRNLLKLYSTLGVYEILVFNFDTCGLFEKILSGTSRSFTFPSNSPPDILSSNNFRGKRSPTNAKVTWFLKFISFKNNNSWVATQPKLNAKLKRGYILFSAEVRKRVMNENPETRFGEVSEIIGIEWACLSDEDKRDYESRAQFVAAERAKAELLTPNSKLPQANDLIENKTEKLNNLSGDEYAVSILIKLFKNNFFKGF</sequence>
<evidence type="ECO:0000313" key="2">
    <source>
        <dbReference type="Proteomes" id="UP001497535"/>
    </source>
</evidence>
<proteinExistence type="predicted"/>
<dbReference type="EMBL" id="CAVMJV010000020">
    <property type="protein sequence ID" value="CAK5066515.1"/>
    <property type="molecule type" value="Genomic_DNA"/>
</dbReference>
<dbReference type="Proteomes" id="UP001497535">
    <property type="component" value="Unassembled WGS sequence"/>
</dbReference>
<organism evidence="1 2">
    <name type="scientific">Meloidogyne enterolobii</name>
    <name type="common">Root-knot nematode worm</name>
    <name type="synonym">Meloidogyne mayaguensis</name>
    <dbReference type="NCBI Taxonomy" id="390850"/>
    <lineage>
        <taxon>Eukaryota</taxon>
        <taxon>Metazoa</taxon>
        <taxon>Ecdysozoa</taxon>
        <taxon>Nematoda</taxon>
        <taxon>Chromadorea</taxon>
        <taxon>Rhabditida</taxon>
        <taxon>Tylenchina</taxon>
        <taxon>Tylenchomorpha</taxon>
        <taxon>Tylenchoidea</taxon>
        <taxon>Meloidogynidae</taxon>
        <taxon>Meloidogyninae</taxon>
        <taxon>Meloidogyne</taxon>
    </lineage>
</organism>
<accession>A0ACB0YWI6</accession>
<keyword evidence="2" id="KW-1185">Reference proteome</keyword>
<reference evidence="1" key="1">
    <citation type="submission" date="2023-11" db="EMBL/GenBank/DDBJ databases">
        <authorList>
            <person name="Poullet M."/>
        </authorList>
    </citation>
    <scope>NUCLEOTIDE SEQUENCE</scope>
    <source>
        <strain evidence="1">E1834</strain>
    </source>
</reference>
<protein>
    <submittedName>
        <fullName evidence="1">Uncharacterized protein</fullName>
    </submittedName>
</protein>
<evidence type="ECO:0000313" key="1">
    <source>
        <dbReference type="EMBL" id="CAK5066515.1"/>
    </source>
</evidence>